<feature type="domain" description="Peptidase metallopeptidase" evidence="5">
    <location>
        <begin position="61"/>
        <end position="216"/>
    </location>
</feature>
<accession>A0A848LSL7</accession>
<keyword evidence="7" id="KW-1185">Reference proteome</keyword>
<protein>
    <recommendedName>
        <fullName evidence="5">Peptidase metallopeptidase domain-containing protein</fullName>
    </recommendedName>
</protein>
<name>A0A848LSL7_9BACT</name>
<keyword evidence="1" id="KW-0645">Protease</keyword>
<dbReference type="GO" id="GO:0008270">
    <property type="term" value="F:zinc ion binding"/>
    <property type="evidence" value="ECO:0007669"/>
    <property type="project" value="InterPro"/>
</dbReference>
<dbReference type="InterPro" id="IPR024079">
    <property type="entry name" value="MetalloPept_cat_dom_sf"/>
</dbReference>
<dbReference type="InterPro" id="IPR001818">
    <property type="entry name" value="Pept_M10_metallopeptidase"/>
</dbReference>
<dbReference type="RefSeq" id="WP_169349835.1">
    <property type="nucleotide sequence ID" value="NZ_JABBJJ010000257.1"/>
</dbReference>
<sequence>MSWEEFLSRVHQEPDTGIYIANGDESFTDLKQLREFFEERIQQRPVDEARSGLAVMLRNGTRARWSDAEKFNLTYCVSTTFGSRHGTVVAAMADAARAWSSAAGVGFVHRAEFDGNCNAAQNGVLFDVRPVSGGAYLARAFFPGDARASRNVLIDGTAFTSSTPNLTLTGILRHELGHTLGFRHEHTRPQAGTCLEDNNWEALTGYDSGSVMHYPQCNGTGNWSLVLTALDIQGAQALYGLPLGAYLTGDWNGDGRDNLAVRRNHCVSMDTNFDGTADIQQCYGNGDSDHYLVGDWNGDGRGNLAVRRGHCVYMDTNFDGAPEIQQCFGNGDSDHYLVGDWDGDGRDNLAVRRGLCVYMDTNFDGAPEIQQCYGNGDSDHYLVGDWDGDGRDNLAVRRGLCVYMDTNFDGAPEIQQCFGNGDSDHYLVGDWNGDGRDNLAVRRGQCVSMDTNFDGISEIRQCFQ</sequence>
<dbReference type="Proteomes" id="UP000518300">
    <property type="component" value="Unassembled WGS sequence"/>
</dbReference>
<dbReference type="InterPro" id="IPR006026">
    <property type="entry name" value="Peptidase_Metallo"/>
</dbReference>
<dbReference type="SUPFAM" id="SSF55486">
    <property type="entry name" value="Metalloproteases ('zincins'), catalytic domain"/>
    <property type="match status" value="1"/>
</dbReference>
<gene>
    <name evidence="6" type="ORF">HG543_38040</name>
</gene>
<evidence type="ECO:0000256" key="4">
    <source>
        <dbReference type="ARBA" id="ARBA00022833"/>
    </source>
</evidence>
<evidence type="ECO:0000313" key="6">
    <source>
        <dbReference type="EMBL" id="NMO20622.1"/>
    </source>
</evidence>
<evidence type="ECO:0000256" key="1">
    <source>
        <dbReference type="ARBA" id="ARBA00022670"/>
    </source>
</evidence>
<dbReference type="CDD" id="cd04279">
    <property type="entry name" value="ZnMc_MMP_like_1"/>
    <property type="match status" value="1"/>
</dbReference>
<dbReference type="Pfam" id="PF00413">
    <property type="entry name" value="Peptidase_M10"/>
    <property type="match status" value="1"/>
</dbReference>
<evidence type="ECO:0000313" key="7">
    <source>
        <dbReference type="Proteomes" id="UP000518300"/>
    </source>
</evidence>
<keyword evidence="3" id="KW-0378">Hydrolase</keyword>
<dbReference type="InterPro" id="IPR028994">
    <property type="entry name" value="Integrin_alpha_N"/>
</dbReference>
<dbReference type="GO" id="GO:0031012">
    <property type="term" value="C:extracellular matrix"/>
    <property type="evidence" value="ECO:0007669"/>
    <property type="project" value="InterPro"/>
</dbReference>
<dbReference type="GO" id="GO:0004222">
    <property type="term" value="F:metalloendopeptidase activity"/>
    <property type="evidence" value="ECO:0007669"/>
    <property type="project" value="InterPro"/>
</dbReference>
<evidence type="ECO:0000259" key="5">
    <source>
        <dbReference type="SMART" id="SM00235"/>
    </source>
</evidence>
<evidence type="ECO:0000256" key="2">
    <source>
        <dbReference type="ARBA" id="ARBA00022723"/>
    </source>
</evidence>
<evidence type="ECO:0000256" key="3">
    <source>
        <dbReference type="ARBA" id="ARBA00022801"/>
    </source>
</evidence>
<keyword evidence="2" id="KW-0479">Metal-binding</keyword>
<dbReference type="AlphaFoldDB" id="A0A848LSL7"/>
<reference evidence="6 7" key="1">
    <citation type="submission" date="2020-04" db="EMBL/GenBank/DDBJ databases">
        <title>Draft genome of Pyxidicoccus fallax type strain.</title>
        <authorList>
            <person name="Whitworth D.E."/>
        </authorList>
    </citation>
    <scope>NUCLEOTIDE SEQUENCE [LARGE SCALE GENOMIC DNA]</scope>
    <source>
        <strain evidence="6 7">DSM 14698</strain>
    </source>
</reference>
<dbReference type="SUPFAM" id="SSF69318">
    <property type="entry name" value="Integrin alpha N-terminal domain"/>
    <property type="match status" value="1"/>
</dbReference>
<comment type="caution">
    <text evidence="6">The sequence shown here is derived from an EMBL/GenBank/DDBJ whole genome shotgun (WGS) entry which is preliminary data.</text>
</comment>
<dbReference type="Gene3D" id="3.40.390.10">
    <property type="entry name" value="Collagenase (Catalytic Domain)"/>
    <property type="match status" value="1"/>
</dbReference>
<keyword evidence="4" id="KW-0862">Zinc</keyword>
<proteinExistence type="predicted"/>
<dbReference type="GO" id="GO:0006508">
    <property type="term" value="P:proteolysis"/>
    <property type="evidence" value="ECO:0007669"/>
    <property type="project" value="UniProtKB-KW"/>
</dbReference>
<dbReference type="EMBL" id="JABBJJ010000257">
    <property type="protein sequence ID" value="NMO20622.1"/>
    <property type="molecule type" value="Genomic_DNA"/>
</dbReference>
<organism evidence="6 7">
    <name type="scientific">Pyxidicoccus fallax</name>
    <dbReference type="NCBI Taxonomy" id="394095"/>
    <lineage>
        <taxon>Bacteria</taxon>
        <taxon>Pseudomonadati</taxon>
        <taxon>Myxococcota</taxon>
        <taxon>Myxococcia</taxon>
        <taxon>Myxococcales</taxon>
        <taxon>Cystobacterineae</taxon>
        <taxon>Myxococcaceae</taxon>
        <taxon>Pyxidicoccus</taxon>
    </lineage>
</organism>
<dbReference type="SMART" id="SM00235">
    <property type="entry name" value="ZnMc"/>
    <property type="match status" value="1"/>
</dbReference>